<keyword evidence="3" id="KW-1015">Disulfide bond</keyword>
<dbReference type="AlphaFoldDB" id="A0A6A6E9S1"/>
<dbReference type="EMBL" id="ML994623">
    <property type="protein sequence ID" value="KAF2188621.1"/>
    <property type="molecule type" value="Genomic_DNA"/>
</dbReference>
<name>A0A6A6E9S1_9PEZI</name>
<organism evidence="5 6">
    <name type="scientific">Zopfia rhizophila CBS 207.26</name>
    <dbReference type="NCBI Taxonomy" id="1314779"/>
    <lineage>
        <taxon>Eukaryota</taxon>
        <taxon>Fungi</taxon>
        <taxon>Dikarya</taxon>
        <taxon>Ascomycota</taxon>
        <taxon>Pezizomycotina</taxon>
        <taxon>Dothideomycetes</taxon>
        <taxon>Dothideomycetes incertae sedis</taxon>
        <taxon>Zopfiaceae</taxon>
        <taxon>Zopfia</taxon>
    </lineage>
</organism>
<sequence>MKFSPLGLWAGLAASTIAQDLLFLENLDYKEYDEAVALGFSTKTVTEAEWASMTTEDFAKFKAIVIPDPNCVRNVNRIQFLEDTKSVWSPAVTGNIILIGTDPTFHFTQGKAKTLIDNSIKFAAAGTTPAGVPQTGLYFSLSCYYDREDSSKVEPLSYFGDFTVRGNLDCYNKVHLVAHSEAMESLDDESLSEWSCSVHEAFSSYPSEGVNGFQALAIAQDILGIGSQTFGDGTVGLPYIISRGATPAKCGDGVWDKEFGEECDDGNTINGDGCSLSCKCESGLPKGDGTCYPSNTTTPVGPTGTGHTYPPTTYPSGYSTPAHPYGNSSATPTYGYPGGHGTKSYTPPPYVTPSCPTGPKIVGVEVIVEVTLSETVYVPCSTKERPIYDVSTSVLPCYVCAMSSEHITYASTEFLTVTTTACPSCSGGILPTYVPPAIKTCKTCEAHTFTETECITEHASKYTEYSAIPYVTPTPHVHIYSSEYYTHPAKSTDCPGCYPPAYTKSIMTYPTGTGQYKPTATLAEFTGAAGNREVKAAGVIGGAVLAVAAFL</sequence>
<proteinExistence type="predicted"/>
<keyword evidence="6" id="KW-1185">Reference proteome</keyword>
<protein>
    <submittedName>
        <fullName evidence="5">Uncharacterized protein</fullName>
    </submittedName>
</protein>
<accession>A0A6A6E9S1</accession>
<keyword evidence="1 4" id="KW-0732">Signal</keyword>
<feature type="chain" id="PRO_5025632498" evidence="4">
    <location>
        <begin position="19"/>
        <end position="551"/>
    </location>
</feature>
<gene>
    <name evidence="5" type="ORF">K469DRAFT_565724</name>
</gene>
<dbReference type="Proteomes" id="UP000800200">
    <property type="component" value="Unassembled WGS sequence"/>
</dbReference>
<evidence type="ECO:0000256" key="3">
    <source>
        <dbReference type="ARBA" id="ARBA00023157"/>
    </source>
</evidence>
<evidence type="ECO:0000256" key="2">
    <source>
        <dbReference type="ARBA" id="ARBA00022737"/>
    </source>
</evidence>
<evidence type="ECO:0000313" key="5">
    <source>
        <dbReference type="EMBL" id="KAF2188621.1"/>
    </source>
</evidence>
<dbReference type="InterPro" id="IPR011936">
    <property type="entry name" value="Myxo_disulph_rpt"/>
</dbReference>
<evidence type="ECO:0000256" key="4">
    <source>
        <dbReference type="SAM" id="SignalP"/>
    </source>
</evidence>
<feature type="signal peptide" evidence="4">
    <location>
        <begin position="1"/>
        <end position="18"/>
    </location>
</feature>
<evidence type="ECO:0000313" key="6">
    <source>
        <dbReference type="Proteomes" id="UP000800200"/>
    </source>
</evidence>
<dbReference type="OrthoDB" id="291007at2759"/>
<evidence type="ECO:0000256" key="1">
    <source>
        <dbReference type="ARBA" id="ARBA00022729"/>
    </source>
</evidence>
<reference evidence="5" key="1">
    <citation type="journal article" date="2020" name="Stud. Mycol.">
        <title>101 Dothideomycetes genomes: a test case for predicting lifestyles and emergence of pathogens.</title>
        <authorList>
            <person name="Haridas S."/>
            <person name="Albert R."/>
            <person name="Binder M."/>
            <person name="Bloem J."/>
            <person name="Labutti K."/>
            <person name="Salamov A."/>
            <person name="Andreopoulos B."/>
            <person name="Baker S."/>
            <person name="Barry K."/>
            <person name="Bills G."/>
            <person name="Bluhm B."/>
            <person name="Cannon C."/>
            <person name="Castanera R."/>
            <person name="Culley D."/>
            <person name="Daum C."/>
            <person name="Ezra D."/>
            <person name="Gonzalez J."/>
            <person name="Henrissat B."/>
            <person name="Kuo A."/>
            <person name="Liang C."/>
            <person name="Lipzen A."/>
            <person name="Lutzoni F."/>
            <person name="Magnuson J."/>
            <person name="Mondo S."/>
            <person name="Nolan M."/>
            <person name="Ohm R."/>
            <person name="Pangilinan J."/>
            <person name="Park H.-J."/>
            <person name="Ramirez L."/>
            <person name="Alfaro M."/>
            <person name="Sun H."/>
            <person name="Tritt A."/>
            <person name="Yoshinaga Y."/>
            <person name="Zwiers L.-H."/>
            <person name="Turgeon B."/>
            <person name="Goodwin S."/>
            <person name="Spatafora J."/>
            <person name="Crous P."/>
            <person name="Grigoriev I."/>
        </authorList>
    </citation>
    <scope>NUCLEOTIDE SEQUENCE</scope>
    <source>
        <strain evidence="5">CBS 207.26</strain>
    </source>
</reference>
<dbReference type="NCBIfam" id="TIGR02232">
    <property type="entry name" value="myxo_disulf_rpt"/>
    <property type="match status" value="1"/>
</dbReference>
<keyword evidence="2" id="KW-0677">Repeat</keyword>